<evidence type="ECO:0000256" key="5">
    <source>
        <dbReference type="ARBA" id="ARBA00024029"/>
    </source>
</evidence>
<keyword evidence="7" id="KW-1185">Reference proteome</keyword>
<dbReference type="GO" id="GO:0046872">
    <property type="term" value="F:metal ion binding"/>
    <property type="evidence" value="ECO:0007669"/>
    <property type="project" value="UniProtKB-KW"/>
</dbReference>
<evidence type="ECO:0000256" key="2">
    <source>
        <dbReference type="ARBA" id="ARBA00022723"/>
    </source>
</evidence>
<dbReference type="PATRIC" id="fig|1277257.4.peg.696"/>
<dbReference type="GO" id="GO:0009231">
    <property type="term" value="P:riboflavin biosynthetic process"/>
    <property type="evidence" value="ECO:0007669"/>
    <property type="project" value="TreeGrafter"/>
</dbReference>
<dbReference type="RefSeq" id="WP_047264283.1">
    <property type="nucleotide sequence ID" value="NZ_CP004021.1"/>
</dbReference>
<evidence type="ECO:0000313" key="7">
    <source>
        <dbReference type="Proteomes" id="UP000035503"/>
    </source>
</evidence>
<comment type="cofactor">
    <cofactor evidence="1">
        <name>Zn(2+)</name>
        <dbReference type="ChEBI" id="CHEBI:29105"/>
    </cofactor>
</comment>
<dbReference type="Proteomes" id="UP000035503">
    <property type="component" value="Chromosome"/>
</dbReference>
<reference evidence="6 7" key="1">
    <citation type="journal article" date="2015" name="Genome Announc.">
        <title>Complete Genome Sequence of 'Candidatus Liberibacter africanus,' a Bacterium Associated with Citrus Huanglongbing.</title>
        <authorList>
            <person name="Lin H."/>
            <person name="Pietersen G."/>
            <person name="Han C."/>
            <person name="Read D.A."/>
            <person name="Lou B."/>
            <person name="Gupta G."/>
            <person name="Civerolo E.L."/>
        </authorList>
    </citation>
    <scope>NUCLEOTIDE SEQUENCE [LARGE SCALE GENOMIC DNA]</scope>
    <source>
        <strain evidence="6 7">PTSAPSY</strain>
    </source>
</reference>
<evidence type="ECO:0000313" key="6">
    <source>
        <dbReference type="EMBL" id="AKK20276.1"/>
    </source>
</evidence>
<dbReference type="Gene3D" id="3.40.50.10310">
    <property type="entry name" value="Creatininase"/>
    <property type="match status" value="1"/>
</dbReference>
<evidence type="ECO:0000256" key="1">
    <source>
        <dbReference type="ARBA" id="ARBA00001947"/>
    </source>
</evidence>
<dbReference type="SUPFAM" id="SSF102215">
    <property type="entry name" value="Creatininase"/>
    <property type="match status" value="1"/>
</dbReference>
<dbReference type="Pfam" id="PF02633">
    <property type="entry name" value="Creatininase"/>
    <property type="match status" value="1"/>
</dbReference>
<dbReference type="PANTHER" id="PTHR35005:SF1">
    <property type="entry name" value="2-AMINO-5-FORMYLAMINO-6-RIBOSYLAMINOPYRIMIDIN-4(3H)-ONE 5'-MONOPHOSPHATE DEFORMYLASE"/>
    <property type="match status" value="1"/>
</dbReference>
<dbReference type="EMBL" id="CP004021">
    <property type="protein sequence ID" value="AKK20276.1"/>
    <property type="molecule type" value="Genomic_DNA"/>
</dbReference>
<dbReference type="AlphaFoldDB" id="A0A0G3I317"/>
<dbReference type="OrthoDB" id="9801445at2"/>
<evidence type="ECO:0000256" key="4">
    <source>
        <dbReference type="ARBA" id="ARBA00022833"/>
    </source>
</evidence>
<comment type="similarity">
    <text evidence="5">Belongs to the creatininase superfamily.</text>
</comment>
<keyword evidence="4" id="KW-0862">Zinc</keyword>
<dbReference type="InterPro" id="IPR024087">
    <property type="entry name" value="Creatininase-like_sf"/>
</dbReference>
<dbReference type="KEGG" id="lau:G293_03240"/>
<evidence type="ECO:0000256" key="3">
    <source>
        <dbReference type="ARBA" id="ARBA00022801"/>
    </source>
</evidence>
<gene>
    <name evidence="6" type="ORF">G293_03240</name>
</gene>
<name>A0A0G3I317_LIBAF</name>
<sequence>MNPLIRFADNSPSLNIDKRKDWIVVLPLGAYEQHGPHLPMDTDTIIAEGLVERIMSALPTRLPVTRMPVEPIGYSIEHVYDEGTKTLTYAQAIERWLGIINKIQKMGIRKVVILNAHGGNSPLISIVATEARIRFSILVVSTSWSRFAIPHNIISYPETEIGIHGGEIETSLMLALAPHLVKMDLAKNFSSRQSEFLRDFTYLRAYGSHSFGWSMQDLNSEGVVGNALDATCEKGESLLSYFTTCFIQLFDEVNSFDVSLFDKHVHK</sequence>
<dbReference type="GO" id="GO:0016811">
    <property type="term" value="F:hydrolase activity, acting on carbon-nitrogen (but not peptide) bonds, in linear amides"/>
    <property type="evidence" value="ECO:0007669"/>
    <property type="project" value="TreeGrafter"/>
</dbReference>
<dbReference type="PANTHER" id="PTHR35005">
    <property type="entry name" value="3-DEHYDRO-SCYLLO-INOSOSE HYDROLASE"/>
    <property type="match status" value="1"/>
</dbReference>
<keyword evidence="3 6" id="KW-0378">Hydrolase</keyword>
<proteinExistence type="inferred from homology"/>
<keyword evidence="2" id="KW-0479">Metal-binding</keyword>
<protein>
    <submittedName>
        <fullName evidence="6">Creatinine amidohydrolase</fullName>
    </submittedName>
</protein>
<organism evidence="6 7">
    <name type="scientific">Candidatus Liberibacter africanus PTSAPSY</name>
    <dbReference type="NCBI Taxonomy" id="1277257"/>
    <lineage>
        <taxon>Bacteria</taxon>
        <taxon>Pseudomonadati</taxon>
        <taxon>Pseudomonadota</taxon>
        <taxon>Alphaproteobacteria</taxon>
        <taxon>Hyphomicrobiales</taxon>
        <taxon>Rhizobiaceae</taxon>
        <taxon>Liberibacter</taxon>
    </lineage>
</organism>
<dbReference type="InterPro" id="IPR003785">
    <property type="entry name" value="Creatininase/forma_Hydrolase"/>
</dbReference>
<accession>A0A0G3I317</accession>